<feature type="signal peptide" evidence="16">
    <location>
        <begin position="1"/>
        <end position="19"/>
    </location>
</feature>
<evidence type="ECO:0000256" key="4">
    <source>
        <dbReference type="ARBA" id="ARBA00022679"/>
    </source>
</evidence>
<dbReference type="InterPro" id="IPR032675">
    <property type="entry name" value="LRR_dom_sf"/>
</dbReference>
<sequence length="994" mass="110981">MQILYLLSFFLFFLTYAASQSLYEQEHAVLLKIKQYFQNPPILSDWTSNTSHCQWSEITCTNGSVTSLSMFNFNITQTLPPFMCSLKSLKHIDFQFNYIPGEFPRFLYGCSNLEYLDLSENYLVGEIPHDIDRLPRLKFLNLGANNFSGDIPSSIGNLKELRNLQLHMCLFNGTFPDEIGNLSNLETLYMYTNIMLPQTKLPSSLTKLKNLKVFRMNDANLVGEIPESIGEMVNLVELDLAQNNLRGEIPSDLFKLKNLSFLYLFKNQLSGVIPGVVEAFNLTMLEISENNLSGTIPNDFGKLKSLTQLCLQMNQLSGDVPESIGTLPSLTDFIVFQNNLSGNLPKDFGRFSNLETFQVASNSFTGSLPENLCYNGMLVGLTAYDNNLSGELPESLGNCNTLQYLRVDKNNLSGNIPSGLWTSRNLSTFTINENKFTGQLPERFPNNLSTLALSYNKFFGIIPDRVSSLKNLVVFNASNNFFNGSIPKGLTELPQITTLLLDRNQLTGPLPSDIVSWKYLVTLNLSHNKISGEIPDAIGKLPTLNVLDLSENKISGQIPPQIAQMRPTNLNLSSNLLTGRVPSELENIAYATSFLNNPGLCADTSVLDLSLCRSSTRKTKTSSLLSHAMLVKLLVAASLLAFLSVLLLIVFYRKRQRELRKSWKLTSFQRLSFTKSNIVSSMTEENIVGRGGYGAVYRVAIEGLGHVAVKKIRNSRKLEPKLESSFLAEVEILSNIRHTNIVKLLCCISSEDSLLLVYEYLENHSLDRWLHKKSKSSSGHYDILDWPKRLHIAIGAAQGLCYMHHDCLPPVVHRDVKSSNILLDSDFNAKVADFGLAKMLVEPEDVATMSSAVAGTFGYIAPEYGQTTRVNEKIDVYSFGVILLELTTGREANQGEDEYLSLAGWASQLVALGSNIEDVLDEDVKEPSNLEEMCSIFELGVKCTAPVPTSRPSMKEVLKTLQSFSSPFAKVEKNVGYYDAAPLLKHEKWEKQIY</sequence>
<evidence type="ECO:0000256" key="15">
    <source>
        <dbReference type="SAM" id="Phobius"/>
    </source>
</evidence>
<evidence type="ECO:0000256" key="3">
    <source>
        <dbReference type="ARBA" id="ARBA00022614"/>
    </source>
</evidence>
<name>A0A445D342_ARAHY</name>
<evidence type="ECO:0000256" key="1">
    <source>
        <dbReference type="ARBA" id="ARBA00004167"/>
    </source>
</evidence>
<dbReference type="EMBL" id="SDMP01000005">
    <property type="protein sequence ID" value="RYR57585.1"/>
    <property type="molecule type" value="Genomic_DNA"/>
</dbReference>
<dbReference type="SUPFAM" id="SSF56112">
    <property type="entry name" value="Protein kinase-like (PK-like)"/>
    <property type="match status" value="1"/>
</dbReference>
<gene>
    <name evidence="18" type="ORF">Ahy_A05g023286</name>
</gene>
<evidence type="ECO:0000256" key="16">
    <source>
        <dbReference type="SAM" id="SignalP"/>
    </source>
</evidence>
<dbReference type="GO" id="GO:0016020">
    <property type="term" value="C:membrane"/>
    <property type="evidence" value="ECO:0007669"/>
    <property type="project" value="UniProtKB-SubCell"/>
</dbReference>
<dbReference type="CDD" id="cd14066">
    <property type="entry name" value="STKc_IRAK"/>
    <property type="match status" value="1"/>
</dbReference>
<dbReference type="Pfam" id="PF00069">
    <property type="entry name" value="Pkinase"/>
    <property type="match status" value="1"/>
</dbReference>
<dbReference type="FunFam" id="1.10.510.10:FF:000365">
    <property type="entry name" value="Leucine-rich repeat receptor-like serine/threonine-protein kinase At1g17230"/>
    <property type="match status" value="1"/>
</dbReference>
<keyword evidence="13" id="KW-0325">Glycoprotein</keyword>
<dbReference type="Gene3D" id="1.10.510.10">
    <property type="entry name" value="Transferase(Phosphotransferase) domain 1"/>
    <property type="match status" value="1"/>
</dbReference>
<proteinExistence type="inferred from homology"/>
<keyword evidence="4" id="KW-0808">Transferase</keyword>
<dbReference type="PANTHER" id="PTHR48056:SF29">
    <property type="entry name" value="RECEPTOR-LIKE PROTEIN KINASE HSL1"/>
    <property type="match status" value="1"/>
</dbReference>
<evidence type="ECO:0000256" key="5">
    <source>
        <dbReference type="ARBA" id="ARBA00022692"/>
    </source>
</evidence>
<dbReference type="GO" id="GO:0005524">
    <property type="term" value="F:ATP binding"/>
    <property type="evidence" value="ECO:0007669"/>
    <property type="project" value="UniProtKB-UniRule"/>
</dbReference>
<dbReference type="InterPro" id="IPR017441">
    <property type="entry name" value="Protein_kinase_ATP_BS"/>
</dbReference>
<evidence type="ECO:0000256" key="14">
    <source>
        <dbReference type="PROSITE-ProRule" id="PRU10141"/>
    </source>
</evidence>
<keyword evidence="8 14" id="KW-0547">Nucleotide-binding</keyword>
<dbReference type="InterPro" id="IPR013210">
    <property type="entry name" value="LRR_N_plant-typ"/>
</dbReference>
<evidence type="ECO:0000256" key="2">
    <source>
        <dbReference type="ARBA" id="ARBA00008684"/>
    </source>
</evidence>
<dbReference type="Pfam" id="PF08263">
    <property type="entry name" value="LRRNT_2"/>
    <property type="match status" value="1"/>
</dbReference>
<dbReference type="AlphaFoldDB" id="A0A445D342"/>
<evidence type="ECO:0000256" key="6">
    <source>
        <dbReference type="ARBA" id="ARBA00022729"/>
    </source>
</evidence>
<dbReference type="SUPFAM" id="SSF52047">
    <property type="entry name" value="RNI-like"/>
    <property type="match status" value="1"/>
</dbReference>
<dbReference type="SMART" id="SM00220">
    <property type="entry name" value="S_TKc"/>
    <property type="match status" value="1"/>
</dbReference>
<evidence type="ECO:0000256" key="11">
    <source>
        <dbReference type="ARBA" id="ARBA00022989"/>
    </source>
</evidence>
<dbReference type="OrthoDB" id="676979at2759"/>
<protein>
    <recommendedName>
        <fullName evidence="17">Protein kinase domain-containing protein</fullName>
    </recommendedName>
</protein>
<keyword evidence="10 14" id="KW-0067">ATP-binding</keyword>
<dbReference type="InterPro" id="IPR000719">
    <property type="entry name" value="Prot_kinase_dom"/>
</dbReference>
<dbReference type="InterPro" id="IPR001611">
    <property type="entry name" value="Leu-rich_rpt"/>
</dbReference>
<keyword evidence="3" id="KW-0433">Leucine-rich repeat</keyword>
<keyword evidence="11 15" id="KW-1133">Transmembrane helix</keyword>
<evidence type="ECO:0000313" key="18">
    <source>
        <dbReference type="EMBL" id="RYR57585.1"/>
    </source>
</evidence>
<dbReference type="FunFam" id="3.80.10.10:FF:000233">
    <property type="entry name" value="Leucine-rich repeat receptor-like protein kinase TDR"/>
    <property type="match status" value="1"/>
</dbReference>
<comment type="subcellular location">
    <subcellularLocation>
        <location evidence="1">Membrane</location>
        <topology evidence="1">Single-pass membrane protein</topology>
    </subcellularLocation>
</comment>
<evidence type="ECO:0000256" key="10">
    <source>
        <dbReference type="ARBA" id="ARBA00022840"/>
    </source>
</evidence>
<dbReference type="PROSITE" id="PS50011">
    <property type="entry name" value="PROTEIN_KINASE_DOM"/>
    <property type="match status" value="1"/>
</dbReference>
<keyword evidence="5 15" id="KW-0812">Transmembrane</keyword>
<evidence type="ECO:0000313" key="19">
    <source>
        <dbReference type="Proteomes" id="UP000289738"/>
    </source>
</evidence>
<accession>A0A445D342</accession>
<dbReference type="Pfam" id="PF23598">
    <property type="entry name" value="LRR_14"/>
    <property type="match status" value="1"/>
</dbReference>
<dbReference type="Gene3D" id="3.80.10.10">
    <property type="entry name" value="Ribonuclease Inhibitor"/>
    <property type="match status" value="3"/>
</dbReference>
<organism evidence="18 19">
    <name type="scientific">Arachis hypogaea</name>
    <name type="common">Peanut</name>
    <dbReference type="NCBI Taxonomy" id="3818"/>
    <lineage>
        <taxon>Eukaryota</taxon>
        <taxon>Viridiplantae</taxon>
        <taxon>Streptophyta</taxon>
        <taxon>Embryophyta</taxon>
        <taxon>Tracheophyta</taxon>
        <taxon>Spermatophyta</taxon>
        <taxon>Magnoliopsida</taxon>
        <taxon>eudicotyledons</taxon>
        <taxon>Gunneridae</taxon>
        <taxon>Pentapetalae</taxon>
        <taxon>rosids</taxon>
        <taxon>fabids</taxon>
        <taxon>Fabales</taxon>
        <taxon>Fabaceae</taxon>
        <taxon>Papilionoideae</taxon>
        <taxon>50 kb inversion clade</taxon>
        <taxon>dalbergioids sensu lato</taxon>
        <taxon>Dalbergieae</taxon>
        <taxon>Pterocarpus clade</taxon>
        <taxon>Arachis</taxon>
    </lineage>
</organism>
<dbReference type="GO" id="GO:0004672">
    <property type="term" value="F:protein kinase activity"/>
    <property type="evidence" value="ECO:0007669"/>
    <property type="project" value="InterPro"/>
</dbReference>
<feature type="binding site" evidence="14">
    <location>
        <position position="711"/>
    </location>
    <ligand>
        <name>ATP</name>
        <dbReference type="ChEBI" id="CHEBI:30616"/>
    </ligand>
</feature>
<dbReference type="Pfam" id="PF00560">
    <property type="entry name" value="LRR_1"/>
    <property type="match status" value="4"/>
</dbReference>
<feature type="chain" id="PRO_5019223473" description="Protein kinase domain-containing protein" evidence="16">
    <location>
        <begin position="20"/>
        <end position="994"/>
    </location>
</feature>
<evidence type="ECO:0000256" key="13">
    <source>
        <dbReference type="ARBA" id="ARBA00023180"/>
    </source>
</evidence>
<dbReference type="PROSITE" id="PS00107">
    <property type="entry name" value="PROTEIN_KINASE_ATP"/>
    <property type="match status" value="1"/>
</dbReference>
<dbReference type="InterPro" id="IPR008271">
    <property type="entry name" value="Ser/Thr_kinase_AS"/>
</dbReference>
<dbReference type="InterPro" id="IPR050647">
    <property type="entry name" value="Plant_LRR-RLKs"/>
</dbReference>
<dbReference type="SUPFAM" id="SSF52058">
    <property type="entry name" value="L domain-like"/>
    <property type="match status" value="1"/>
</dbReference>
<dbReference type="GO" id="GO:0009791">
    <property type="term" value="P:post-embryonic development"/>
    <property type="evidence" value="ECO:0007669"/>
    <property type="project" value="UniProtKB-ARBA"/>
</dbReference>
<dbReference type="GO" id="GO:0033612">
    <property type="term" value="F:receptor serine/threonine kinase binding"/>
    <property type="evidence" value="ECO:0007669"/>
    <property type="project" value="TreeGrafter"/>
</dbReference>
<dbReference type="SMART" id="SM00369">
    <property type="entry name" value="LRR_TYP"/>
    <property type="match status" value="5"/>
</dbReference>
<comment type="similarity">
    <text evidence="2">Belongs to the protein kinase superfamily. Ser/Thr protein kinase family.</text>
</comment>
<dbReference type="InterPro" id="IPR011009">
    <property type="entry name" value="Kinase-like_dom_sf"/>
</dbReference>
<reference evidence="18 19" key="1">
    <citation type="submission" date="2019-01" db="EMBL/GenBank/DDBJ databases">
        <title>Sequencing of cultivated peanut Arachis hypogaea provides insights into genome evolution and oil improvement.</title>
        <authorList>
            <person name="Chen X."/>
        </authorList>
    </citation>
    <scope>NUCLEOTIDE SEQUENCE [LARGE SCALE GENOMIC DNA]</scope>
    <source>
        <strain evidence="19">cv. Fuhuasheng</strain>
        <tissue evidence="18">Leaves</tissue>
    </source>
</reference>
<dbReference type="FunFam" id="3.80.10.10:FF:001670">
    <property type="entry name" value="Putative leucine-rich repeat receptor-like protein kinase family protein"/>
    <property type="match status" value="1"/>
</dbReference>
<evidence type="ECO:0000256" key="12">
    <source>
        <dbReference type="ARBA" id="ARBA00023136"/>
    </source>
</evidence>
<evidence type="ECO:0000256" key="9">
    <source>
        <dbReference type="ARBA" id="ARBA00022777"/>
    </source>
</evidence>
<feature type="transmembrane region" description="Helical" evidence="15">
    <location>
        <begin position="629"/>
        <end position="652"/>
    </location>
</feature>
<feature type="domain" description="Protein kinase" evidence="17">
    <location>
        <begin position="682"/>
        <end position="969"/>
    </location>
</feature>
<dbReference type="Gene3D" id="3.30.200.20">
    <property type="entry name" value="Phosphorylase Kinase, domain 1"/>
    <property type="match status" value="1"/>
</dbReference>
<dbReference type="InterPro" id="IPR055414">
    <property type="entry name" value="LRR_R13L4/SHOC2-like"/>
</dbReference>
<keyword evidence="12 15" id="KW-0472">Membrane</keyword>
<keyword evidence="7" id="KW-0677">Repeat</keyword>
<evidence type="ECO:0000259" key="17">
    <source>
        <dbReference type="PROSITE" id="PS50011"/>
    </source>
</evidence>
<dbReference type="FunFam" id="3.80.10.10:FF:000824">
    <property type="entry name" value="Receptor-like protein kinase HSL1 isoform A"/>
    <property type="match status" value="1"/>
</dbReference>
<dbReference type="Proteomes" id="UP000289738">
    <property type="component" value="Chromosome A05"/>
</dbReference>
<dbReference type="FunFam" id="3.30.200.20:FF:000512">
    <property type="entry name" value="Receptor-like protein kinase HSL1"/>
    <property type="match status" value="1"/>
</dbReference>
<comment type="caution">
    <text evidence="18">The sequence shown here is derived from an EMBL/GenBank/DDBJ whole genome shotgun (WGS) entry which is preliminary data.</text>
</comment>
<keyword evidence="9" id="KW-0418">Kinase</keyword>
<dbReference type="PROSITE" id="PS00108">
    <property type="entry name" value="PROTEIN_KINASE_ST"/>
    <property type="match status" value="1"/>
</dbReference>
<evidence type="ECO:0000256" key="8">
    <source>
        <dbReference type="ARBA" id="ARBA00022741"/>
    </source>
</evidence>
<keyword evidence="6 16" id="KW-0732">Signal</keyword>
<evidence type="ECO:0000256" key="7">
    <source>
        <dbReference type="ARBA" id="ARBA00022737"/>
    </source>
</evidence>
<dbReference type="InterPro" id="IPR003591">
    <property type="entry name" value="Leu-rich_rpt_typical-subtyp"/>
</dbReference>
<dbReference type="PANTHER" id="PTHR48056">
    <property type="entry name" value="LRR RECEPTOR-LIKE SERINE/THREONINE-PROTEIN KINASE-RELATED"/>
    <property type="match status" value="1"/>
</dbReference>
<keyword evidence="19" id="KW-1185">Reference proteome</keyword>